<gene>
    <name evidence="2" type="ORF">HHA01_27740</name>
</gene>
<evidence type="ECO:0000256" key="1">
    <source>
        <dbReference type="SAM" id="Phobius"/>
    </source>
</evidence>
<protein>
    <submittedName>
        <fullName evidence="2">Uncharacterized protein</fullName>
    </submittedName>
</protein>
<feature type="transmembrane region" description="Helical" evidence="1">
    <location>
        <begin position="69"/>
        <end position="89"/>
    </location>
</feature>
<organism evidence="2 3">
    <name type="scientific">Halomonas halmophila</name>
    <dbReference type="NCBI Taxonomy" id="252"/>
    <lineage>
        <taxon>Bacteria</taxon>
        <taxon>Pseudomonadati</taxon>
        <taxon>Pseudomonadota</taxon>
        <taxon>Gammaproteobacteria</taxon>
        <taxon>Oceanospirillales</taxon>
        <taxon>Halomonadaceae</taxon>
        <taxon>Halomonas</taxon>
    </lineage>
</organism>
<keyword evidence="1" id="KW-0812">Transmembrane</keyword>
<dbReference type="OrthoDB" id="6165687at2"/>
<evidence type="ECO:0000313" key="3">
    <source>
        <dbReference type="Proteomes" id="UP000319812"/>
    </source>
</evidence>
<accession>A0A4Y4F369</accession>
<keyword evidence="1" id="KW-1133">Transmembrane helix</keyword>
<name>A0A4Y4F369_9GAMM</name>
<evidence type="ECO:0000313" key="2">
    <source>
        <dbReference type="EMBL" id="GED23797.1"/>
    </source>
</evidence>
<dbReference type="EMBL" id="BJOC01000051">
    <property type="protein sequence ID" value="GED23797.1"/>
    <property type="molecule type" value="Genomic_DNA"/>
</dbReference>
<dbReference type="AlphaFoldDB" id="A0A4Y4F369"/>
<keyword evidence="3" id="KW-1185">Reference proteome</keyword>
<reference evidence="2 3" key="1">
    <citation type="submission" date="2019-06" db="EMBL/GenBank/DDBJ databases">
        <title>Whole genome shotgun sequence of Halomonas halmophila NBRC 15537.</title>
        <authorList>
            <person name="Hosoyama A."/>
            <person name="Uohara A."/>
            <person name="Ohji S."/>
            <person name="Ichikawa N."/>
        </authorList>
    </citation>
    <scope>NUCLEOTIDE SEQUENCE [LARGE SCALE GENOMIC DNA]</scope>
    <source>
        <strain evidence="2 3">NBRC 15537</strain>
    </source>
</reference>
<dbReference type="Proteomes" id="UP000319812">
    <property type="component" value="Unassembled WGS sequence"/>
</dbReference>
<proteinExistence type="predicted"/>
<feature type="transmembrane region" description="Helical" evidence="1">
    <location>
        <begin position="95"/>
        <end position="111"/>
    </location>
</feature>
<sequence>MKDAGIKVATYICPACEQQVGLRHRHAQRLLSDQTAACPKCGVDDLVAGESREALARHLGRMEEAVRKYSRIVMVTVPVILGALALHFFGKIPTTVFAVIFFTTLGVQVLGKPKRSLRAPLDIELERAR</sequence>
<comment type="caution">
    <text evidence="2">The sequence shown here is derived from an EMBL/GenBank/DDBJ whole genome shotgun (WGS) entry which is preliminary data.</text>
</comment>
<keyword evidence="1" id="KW-0472">Membrane</keyword>
<dbReference type="RefSeq" id="WP_141321814.1">
    <property type="nucleotide sequence ID" value="NZ_BJOC01000051.1"/>
</dbReference>